<evidence type="ECO:0000256" key="3">
    <source>
        <dbReference type="ARBA" id="ARBA00007321"/>
    </source>
</evidence>
<name>A0A9Q0YCF4_HOLLE</name>
<dbReference type="PANTHER" id="PTHR14582:SF1">
    <property type="entry name" value="CENTROMERE PROTEIN O"/>
    <property type="match status" value="1"/>
</dbReference>
<keyword evidence="6" id="KW-0539">Nucleus</keyword>
<dbReference type="AlphaFoldDB" id="A0A9Q0YCF4"/>
<keyword evidence="8" id="KW-0175">Coiled coil</keyword>
<evidence type="ECO:0000256" key="6">
    <source>
        <dbReference type="ARBA" id="ARBA00023242"/>
    </source>
</evidence>
<evidence type="ECO:0000256" key="5">
    <source>
        <dbReference type="ARBA" id="ARBA00022454"/>
    </source>
</evidence>
<dbReference type="CDD" id="cd23835">
    <property type="entry name" value="DRWD-N_CENP-O"/>
    <property type="match status" value="1"/>
</dbReference>
<keyword evidence="5" id="KW-0158">Chromosome</keyword>
<dbReference type="Pfam" id="PF09496">
    <property type="entry name" value="CENP-O"/>
    <property type="match status" value="1"/>
</dbReference>
<reference evidence="9" key="1">
    <citation type="submission" date="2021-10" db="EMBL/GenBank/DDBJ databases">
        <title>Tropical sea cucumber genome reveals ecological adaptation and Cuvierian tubules defense mechanism.</title>
        <authorList>
            <person name="Chen T."/>
        </authorList>
    </citation>
    <scope>NUCLEOTIDE SEQUENCE</scope>
    <source>
        <strain evidence="9">Nanhai2018</strain>
        <tissue evidence="9">Muscle</tissue>
    </source>
</reference>
<comment type="subcellular location">
    <subcellularLocation>
        <location evidence="2">Chromosome</location>
        <location evidence="2">Centromere</location>
    </subcellularLocation>
    <subcellularLocation>
        <location evidence="1">Nucleus</location>
    </subcellularLocation>
</comment>
<dbReference type="InterPro" id="IPR018464">
    <property type="entry name" value="CENP-O"/>
</dbReference>
<dbReference type="OrthoDB" id="10050372at2759"/>
<dbReference type="GO" id="GO:0005634">
    <property type="term" value="C:nucleus"/>
    <property type="evidence" value="ECO:0007669"/>
    <property type="project" value="UniProtKB-SubCell"/>
</dbReference>
<evidence type="ECO:0000313" key="10">
    <source>
        <dbReference type="Proteomes" id="UP001152320"/>
    </source>
</evidence>
<gene>
    <name evidence="9" type="ORF">HOLleu_39760</name>
</gene>
<sequence length="299" mass="34588">MDAEDTTDRVSVDSLKHLQRLEENACLESEFRENILKRKKEVQHLQEHIKRLRERKAELTKQLENSSTKVLQNILQDQPNGRQSVKSKKLSKEEKAAVEEAVKKAREMKAQEMYSSCRLTGVSVEPVTSNKLRICWDTFYQGEFFESFYAEVRMNEGSINLKKHSIPFFIPVQKLASKFLSNDMESFVQQVSIHLNSYICRRQQAIDLQKQHKAVLIGEVHTAEAFDFIQLYLRSLGEDNILEACLTYRDLIAVRPSKVVLRVSGDVEDARSLRRDLVEFKNNLKKHLLVDAVSSFLGK</sequence>
<evidence type="ECO:0000256" key="7">
    <source>
        <dbReference type="ARBA" id="ARBA00023328"/>
    </source>
</evidence>
<proteinExistence type="inferred from homology"/>
<evidence type="ECO:0000256" key="4">
    <source>
        <dbReference type="ARBA" id="ARBA00016395"/>
    </source>
</evidence>
<keyword evidence="10" id="KW-1185">Reference proteome</keyword>
<dbReference type="Proteomes" id="UP001152320">
    <property type="component" value="Chromosome 22"/>
</dbReference>
<accession>A0A9Q0YCF4</accession>
<dbReference type="EMBL" id="JAIZAY010000022">
    <property type="protein sequence ID" value="KAJ8020227.1"/>
    <property type="molecule type" value="Genomic_DNA"/>
</dbReference>
<evidence type="ECO:0000256" key="8">
    <source>
        <dbReference type="SAM" id="Coils"/>
    </source>
</evidence>
<dbReference type="GO" id="GO:0031511">
    <property type="term" value="C:Mis6-Sim4 complex"/>
    <property type="evidence" value="ECO:0007669"/>
    <property type="project" value="TreeGrafter"/>
</dbReference>
<keyword evidence="7" id="KW-0137">Centromere</keyword>
<evidence type="ECO:0000256" key="2">
    <source>
        <dbReference type="ARBA" id="ARBA00004584"/>
    </source>
</evidence>
<evidence type="ECO:0000256" key="1">
    <source>
        <dbReference type="ARBA" id="ARBA00004123"/>
    </source>
</evidence>
<dbReference type="CDD" id="cd23836">
    <property type="entry name" value="DRWD-C_CENP-O"/>
    <property type="match status" value="1"/>
</dbReference>
<evidence type="ECO:0000313" key="9">
    <source>
        <dbReference type="EMBL" id="KAJ8020227.1"/>
    </source>
</evidence>
<comment type="similarity">
    <text evidence="3">Belongs to the CENP-O/MCM21 family.</text>
</comment>
<organism evidence="9 10">
    <name type="scientific">Holothuria leucospilota</name>
    <name type="common">Black long sea cucumber</name>
    <name type="synonym">Mertensiothuria leucospilota</name>
    <dbReference type="NCBI Taxonomy" id="206669"/>
    <lineage>
        <taxon>Eukaryota</taxon>
        <taxon>Metazoa</taxon>
        <taxon>Echinodermata</taxon>
        <taxon>Eleutherozoa</taxon>
        <taxon>Echinozoa</taxon>
        <taxon>Holothuroidea</taxon>
        <taxon>Aspidochirotacea</taxon>
        <taxon>Aspidochirotida</taxon>
        <taxon>Holothuriidae</taxon>
        <taxon>Holothuria</taxon>
    </lineage>
</organism>
<feature type="coiled-coil region" evidence="8">
    <location>
        <begin position="35"/>
        <end position="111"/>
    </location>
</feature>
<protein>
    <recommendedName>
        <fullName evidence="4">Centromere protein O</fullName>
    </recommendedName>
</protein>
<dbReference type="PANTHER" id="PTHR14582">
    <property type="entry name" value="INNER KINETOCHORE SUBUNIT MAL2"/>
    <property type="match status" value="1"/>
</dbReference>
<comment type="caution">
    <text evidence="9">The sequence shown here is derived from an EMBL/GenBank/DDBJ whole genome shotgun (WGS) entry which is preliminary data.</text>
</comment>